<dbReference type="SMART" id="SM00326">
    <property type="entry name" value="SH3"/>
    <property type="match status" value="1"/>
</dbReference>
<dbReference type="InterPro" id="IPR036028">
    <property type="entry name" value="SH3-like_dom_sf"/>
</dbReference>
<dbReference type="CDD" id="cd00174">
    <property type="entry name" value="SH3"/>
    <property type="match status" value="1"/>
</dbReference>
<feature type="domain" description="SH3" evidence="6">
    <location>
        <begin position="1"/>
        <end position="56"/>
    </location>
</feature>
<evidence type="ECO:0000256" key="3">
    <source>
        <dbReference type="ARBA" id="ARBA00023054"/>
    </source>
</evidence>
<evidence type="ECO:0000313" key="7">
    <source>
        <dbReference type="EMBL" id="ESO00407.1"/>
    </source>
</evidence>
<dbReference type="AlphaFoldDB" id="T1EIQ4"/>
<dbReference type="RefSeq" id="XP_009021458.1">
    <property type="nucleotide sequence ID" value="XM_009023210.1"/>
</dbReference>
<dbReference type="RefSeq" id="XP_009021457.1">
    <property type="nucleotide sequence ID" value="XM_009023209.1"/>
</dbReference>
<dbReference type="FunFam" id="2.30.30.40:FF:000072">
    <property type="entry name" value="Unconventional Myosin IB"/>
    <property type="match status" value="1"/>
</dbReference>
<dbReference type="HOGENOM" id="CLU_186395_2_1_1"/>
<evidence type="ECO:0000256" key="1">
    <source>
        <dbReference type="ARBA" id="ARBA00004170"/>
    </source>
</evidence>
<dbReference type="EMBL" id="AMQM01005444">
    <property type="status" value="NOT_ANNOTATED_CDS"/>
    <property type="molecule type" value="Genomic_DNA"/>
</dbReference>
<dbReference type="CTD" id="20196454"/>
<reference evidence="7 10" key="2">
    <citation type="journal article" date="2013" name="Nature">
        <title>Insights into bilaterian evolution from three spiralian genomes.</title>
        <authorList>
            <person name="Simakov O."/>
            <person name="Marletaz F."/>
            <person name="Cho S.J."/>
            <person name="Edsinger-Gonzales E."/>
            <person name="Havlak P."/>
            <person name="Hellsten U."/>
            <person name="Kuo D.H."/>
            <person name="Larsson T."/>
            <person name="Lv J."/>
            <person name="Arendt D."/>
            <person name="Savage R."/>
            <person name="Osoegawa K."/>
            <person name="de Jong P."/>
            <person name="Grimwood J."/>
            <person name="Chapman J.A."/>
            <person name="Shapiro H."/>
            <person name="Aerts A."/>
            <person name="Otillar R.P."/>
            <person name="Terry A.Y."/>
            <person name="Boore J.L."/>
            <person name="Grigoriev I.V."/>
            <person name="Lindberg D.R."/>
            <person name="Seaver E.C."/>
            <person name="Weisblat D.A."/>
            <person name="Putnam N.H."/>
            <person name="Rokhsar D.S."/>
        </authorList>
    </citation>
    <scope>NUCLEOTIDE SEQUENCE</scope>
</reference>
<dbReference type="PRINTS" id="PR00499">
    <property type="entry name" value="P67PHOX"/>
</dbReference>
<dbReference type="KEGG" id="hro:HELRODRAFT_137981"/>
<dbReference type="Pfam" id="PF14604">
    <property type="entry name" value="SH3_9"/>
    <property type="match status" value="1"/>
</dbReference>
<gene>
    <name evidence="9" type="primary">20196454</name>
    <name evidence="8" type="ORF">HELRODRAFT_137981</name>
    <name evidence="7" type="ORF">HELRODRAFT_137982</name>
</gene>
<accession>T1EIQ4</accession>
<dbReference type="PANTHER" id="PTHR14167">
    <property type="entry name" value="SH3 DOMAIN-CONTAINING"/>
    <property type="match status" value="1"/>
</dbReference>
<dbReference type="PANTHER" id="PTHR14167:SF81">
    <property type="entry name" value="ENDOPHILIN-A"/>
    <property type="match status" value="1"/>
</dbReference>
<proteinExistence type="predicted"/>
<evidence type="ECO:0000313" key="10">
    <source>
        <dbReference type="Proteomes" id="UP000015101"/>
    </source>
</evidence>
<dbReference type="EnsemblMetazoa" id="HelroT137981">
    <property type="protein sequence ID" value="HelroP137981"/>
    <property type="gene ID" value="HelroG137981"/>
</dbReference>
<dbReference type="InterPro" id="IPR050384">
    <property type="entry name" value="Endophilin_SH3RF"/>
</dbReference>
<sequence>PYAKTLYPYEGVNDDELSFLDNEIVYLTKHYSGGWSLGEIDGKSGLFPTSYVEIIV</sequence>
<organism evidence="9 10">
    <name type="scientific">Helobdella robusta</name>
    <name type="common">Californian leech</name>
    <dbReference type="NCBI Taxonomy" id="6412"/>
    <lineage>
        <taxon>Eukaryota</taxon>
        <taxon>Metazoa</taxon>
        <taxon>Spiralia</taxon>
        <taxon>Lophotrochozoa</taxon>
        <taxon>Annelida</taxon>
        <taxon>Clitellata</taxon>
        <taxon>Hirudinea</taxon>
        <taxon>Rhynchobdellida</taxon>
        <taxon>Glossiphoniidae</taxon>
        <taxon>Helobdella</taxon>
    </lineage>
</organism>
<dbReference type="PRINTS" id="PR00452">
    <property type="entry name" value="SH3DOMAIN"/>
</dbReference>
<evidence type="ECO:0000256" key="2">
    <source>
        <dbReference type="ARBA" id="ARBA00022443"/>
    </source>
</evidence>
<evidence type="ECO:0000259" key="6">
    <source>
        <dbReference type="PROSITE" id="PS50002"/>
    </source>
</evidence>
<dbReference type="KEGG" id="hro:HELRODRAFT_137982"/>
<keyword evidence="10" id="KW-1185">Reference proteome</keyword>
<keyword evidence="4" id="KW-0472">Membrane</keyword>
<keyword evidence="3" id="KW-0175">Coiled coil</keyword>
<dbReference type="GeneID" id="20196455"/>
<evidence type="ECO:0000313" key="9">
    <source>
        <dbReference type="EnsemblMetazoa" id="HelroP137981"/>
    </source>
</evidence>
<evidence type="ECO:0000256" key="4">
    <source>
        <dbReference type="ARBA" id="ARBA00023136"/>
    </source>
</evidence>
<dbReference type="EMBL" id="AMQM01005443">
    <property type="status" value="NOT_ANNOTATED_CDS"/>
    <property type="molecule type" value="Genomic_DNA"/>
</dbReference>
<dbReference type="InParanoid" id="T1EIQ4"/>
<protein>
    <recommendedName>
        <fullName evidence="6">SH3 domain-containing protein</fullName>
    </recommendedName>
</protein>
<dbReference type="Gene3D" id="2.30.30.40">
    <property type="entry name" value="SH3 Domains"/>
    <property type="match status" value="1"/>
</dbReference>
<dbReference type="EnsemblMetazoa" id="HelroT137982">
    <property type="protein sequence ID" value="HelroP137982"/>
    <property type="gene ID" value="HelroG137982"/>
</dbReference>
<dbReference type="STRING" id="6412.T1EIQ4"/>
<evidence type="ECO:0000313" key="8">
    <source>
        <dbReference type="EMBL" id="ESO00408.1"/>
    </source>
</evidence>
<dbReference type="EMBL" id="KB096945">
    <property type="protein sequence ID" value="ESO00408.1"/>
    <property type="molecule type" value="Genomic_DNA"/>
</dbReference>
<reference evidence="9" key="3">
    <citation type="submission" date="2015-06" db="UniProtKB">
        <authorList>
            <consortium name="EnsemblMetazoa"/>
        </authorList>
    </citation>
    <scope>IDENTIFICATION</scope>
</reference>
<dbReference type="SUPFAM" id="SSF50044">
    <property type="entry name" value="SH3-domain"/>
    <property type="match status" value="1"/>
</dbReference>
<dbReference type="Proteomes" id="UP000015101">
    <property type="component" value="Unassembled WGS sequence"/>
</dbReference>
<comment type="subcellular location">
    <subcellularLocation>
        <location evidence="1">Membrane</location>
        <topology evidence="1">Peripheral membrane protein</topology>
    </subcellularLocation>
</comment>
<dbReference type="InterPro" id="IPR001452">
    <property type="entry name" value="SH3_domain"/>
</dbReference>
<dbReference type="EMBL" id="KB096945">
    <property type="protein sequence ID" value="ESO00407.1"/>
    <property type="molecule type" value="Genomic_DNA"/>
</dbReference>
<name>T1EIQ4_HELRO</name>
<reference evidence="10" key="1">
    <citation type="submission" date="2012-12" db="EMBL/GenBank/DDBJ databases">
        <authorList>
            <person name="Hellsten U."/>
            <person name="Grimwood J."/>
            <person name="Chapman J.A."/>
            <person name="Shapiro H."/>
            <person name="Aerts A."/>
            <person name="Otillar R.P."/>
            <person name="Terry A.Y."/>
            <person name="Boore J.L."/>
            <person name="Simakov O."/>
            <person name="Marletaz F."/>
            <person name="Cho S.-J."/>
            <person name="Edsinger-Gonzales E."/>
            <person name="Havlak P."/>
            <person name="Kuo D.-H."/>
            <person name="Larsson T."/>
            <person name="Lv J."/>
            <person name="Arendt D."/>
            <person name="Savage R."/>
            <person name="Osoegawa K."/>
            <person name="de Jong P."/>
            <person name="Lindberg D.R."/>
            <person name="Seaver E.C."/>
            <person name="Weisblat D.A."/>
            <person name="Putnam N.H."/>
            <person name="Grigoriev I.V."/>
            <person name="Rokhsar D.S."/>
        </authorList>
    </citation>
    <scope>NUCLEOTIDE SEQUENCE</scope>
</reference>
<dbReference type="OrthoDB" id="6244550at2759"/>
<dbReference type="PROSITE" id="PS50002">
    <property type="entry name" value="SH3"/>
    <property type="match status" value="1"/>
</dbReference>
<dbReference type="GeneID" id="20196454"/>
<dbReference type="CTD" id="20196455"/>
<keyword evidence="2 5" id="KW-0728">SH3 domain</keyword>
<evidence type="ECO:0000256" key="5">
    <source>
        <dbReference type="PROSITE-ProRule" id="PRU00192"/>
    </source>
</evidence>